<feature type="transmembrane region" description="Helical" evidence="6">
    <location>
        <begin position="7"/>
        <end position="27"/>
    </location>
</feature>
<dbReference type="PANTHER" id="PTHR34478:SF2">
    <property type="entry name" value="MEMBRANE PROTEIN"/>
    <property type="match status" value="1"/>
</dbReference>
<evidence type="ECO:0000256" key="2">
    <source>
        <dbReference type="ARBA" id="ARBA00008854"/>
    </source>
</evidence>
<organism evidence="7 8">
    <name type="scientific">Faecalibacillus faecis</name>
    <dbReference type="NCBI Taxonomy" id="1982628"/>
    <lineage>
        <taxon>Bacteria</taxon>
        <taxon>Bacillati</taxon>
        <taxon>Bacillota</taxon>
        <taxon>Erysipelotrichia</taxon>
        <taxon>Erysipelotrichales</taxon>
        <taxon>Coprobacillaceae</taxon>
        <taxon>Faecalibacillus</taxon>
    </lineage>
</organism>
<evidence type="ECO:0000256" key="4">
    <source>
        <dbReference type="ARBA" id="ARBA00022989"/>
    </source>
</evidence>
<dbReference type="PROSITE" id="PS51257">
    <property type="entry name" value="PROKAR_LIPOPROTEIN"/>
    <property type="match status" value="1"/>
</dbReference>
<dbReference type="Pfam" id="PF04011">
    <property type="entry name" value="LemA"/>
    <property type="match status" value="1"/>
</dbReference>
<gene>
    <name evidence="7" type="ORF">C7U55_06405</name>
</gene>
<evidence type="ECO:0000256" key="1">
    <source>
        <dbReference type="ARBA" id="ARBA00004167"/>
    </source>
</evidence>
<dbReference type="AlphaFoldDB" id="A0A2T3FZ36"/>
<evidence type="ECO:0000256" key="6">
    <source>
        <dbReference type="SAM" id="Phobius"/>
    </source>
</evidence>
<keyword evidence="5 6" id="KW-0472">Membrane</keyword>
<accession>A0A2T3FZ36</accession>
<name>A0A2T3FZ36_9FIRM</name>
<dbReference type="EMBL" id="PYLP01000006">
    <property type="protein sequence ID" value="PST40540.1"/>
    <property type="molecule type" value="Genomic_DNA"/>
</dbReference>
<comment type="subcellular location">
    <subcellularLocation>
        <location evidence="1">Membrane</location>
        <topology evidence="1">Single-pass membrane protein</topology>
    </subcellularLocation>
</comment>
<dbReference type="SUPFAM" id="SSF140478">
    <property type="entry name" value="LemA-like"/>
    <property type="match status" value="1"/>
</dbReference>
<sequence>MKKDYKIILIVVGIVIGCIVFGTSLFMGKYNTVVSLEEQVNESYSNIEIQEKRRADLIPNYVDSIKDYKNFEQETLTQVIEARSQAESGNVEQAQKTLSVVVEQYPELKASELYKNLQIELSTTENMIKDYREDYNKQVKSYIKKTRSFPTNIVLNLMGYETKDFKYLKYDTSADAPTNLFK</sequence>
<dbReference type="Proteomes" id="UP000241201">
    <property type="component" value="Unassembled WGS sequence"/>
</dbReference>
<dbReference type="GeneID" id="77470720"/>
<dbReference type="RefSeq" id="WP_106987847.1">
    <property type="nucleotide sequence ID" value="NZ_PYLP01000006.1"/>
</dbReference>
<evidence type="ECO:0000313" key="7">
    <source>
        <dbReference type="EMBL" id="PST40540.1"/>
    </source>
</evidence>
<comment type="similarity">
    <text evidence="2">Belongs to the LemA family.</text>
</comment>
<reference evidence="8" key="1">
    <citation type="submission" date="2018-03" db="EMBL/GenBank/DDBJ databases">
        <title>Lachnoclostridium SNUG30370 gen.nov., sp.nov., isolated from human faeces.</title>
        <authorList>
            <person name="Seo B."/>
            <person name="Jeon K."/>
            <person name="Ko G."/>
        </authorList>
    </citation>
    <scope>NUCLEOTIDE SEQUENCE [LARGE SCALE GENOMIC DNA]</scope>
    <source>
        <strain evidence="8">SNUG30370</strain>
    </source>
</reference>
<comment type="caution">
    <text evidence="7">The sequence shown here is derived from an EMBL/GenBank/DDBJ whole genome shotgun (WGS) entry which is preliminary data.</text>
</comment>
<dbReference type="GO" id="GO:0016020">
    <property type="term" value="C:membrane"/>
    <property type="evidence" value="ECO:0007669"/>
    <property type="project" value="UniProtKB-SubCell"/>
</dbReference>
<proteinExistence type="inferred from homology"/>
<keyword evidence="8" id="KW-1185">Reference proteome</keyword>
<dbReference type="InterPro" id="IPR023353">
    <property type="entry name" value="LemA-like_dom_sf"/>
</dbReference>
<evidence type="ECO:0000256" key="5">
    <source>
        <dbReference type="ARBA" id="ARBA00023136"/>
    </source>
</evidence>
<dbReference type="Gene3D" id="1.20.1440.20">
    <property type="entry name" value="LemA-like domain"/>
    <property type="match status" value="1"/>
</dbReference>
<dbReference type="InterPro" id="IPR007156">
    <property type="entry name" value="MamQ_LemA"/>
</dbReference>
<keyword evidence="4 6" id="KW-1133">Transmembrane helix</keyword>
<evidence type="ECO:0000256" key="3">
    <source>
        <dbReference type="ARBA" id="ARBA00022692"/>
    </source>
</evidence>
<evidence type="ECO:0000313" key="8">
    <source>
        <dbReference type="Proteomes" id="UP000241201"/>
    </source>
</evidence>
<dbReference type="PANTHER" id="PTHR34478">
    <property type="entry name" value="PROTEIN LEMA"/>
    <property type="match status" value="1"/>
</dbReference>
<protein>
    <submittedName>
        <fullName evidence="7">LemA family protein</fullName>
    </submittedName>
</protein>
<keyword evidence="3 6" id="KW-0812">Transmembrane</keyword>